<gene>
    <name evidence="1" type="ORF">ACFPWV_04455</name>
</gene>
<proteinExistence type="predicted"/>
<sequence>MNATTPPKPGVKMTIEIYTVDRRGEVIQDRGTVVTLGLGKTPLPTGCAWPPCECPRCRSGRAVTR</sequence>
<reference evidence="2" key="1">
    <citation type="journal article" date="2019" name="Int. J. Syst. Evol. Microbiol.">
        <title>The Global Catalogue of Microorganisms (GCM) 10K type strain sequencing project: providing services to taxonomists for standard genome sequencing and annotation.</title>
        <authorList>
            <consortium name="The Broad Institute Genomics Platform"/>
            <consortium name="The Broad Institute Genome Sequencing Center for Infectious Disease"/>
            <person name="Wu L."/>
            <person name="Ma J."/>
        </authorList>
    </citation>
    <scope>NUCLEOTIDE SEQUENCE [LARGE SCALE GENOMIC DNA]</scope>
    <source>
        <strain evidence="2">CGMCC 4.7131</strain>
    </source>
</reference>
<evidence type="ECO:0000313" key="2">
    <source>
        <dbReference type="Proteomes" id="UP001596035"/>
    </source>
</evidence>
<organism evidence="1 2">
    <name type="scientific">Streptomyces atrovirens</name>
    <dbReference type="NCBI Taxonomy" id="285556"/>
    <lineage>
        <taxon>Bacteria</taxon>
        <taxon>Bacillati</taxon>
        <taxon>Actinomycetota</taxon>
        <taxon>Actinomycetes</taxon>
        <taxon>Kitasatosporales</taxon>
        <taxon>Streptomycetaceae</taxon>
        <taxon>Streptomyces</taxon>
    </lineage>
</organism>
<dbReference type="Proteomes" id="UP001596035">
    <property type="component" value="Unassembled WGS sequence"/>
</dbReference>
<keyword evidence="2" id="KW-1185">Reference proteome</keyword>
<accession>A0ABW0DKD9</accession>
<protein>
    <submittedName>
        <fullName evidence="1">Uncharacterized protein</fullName>
    </submittedName>
</protein>
<comment type="caution">
    <text evidence="1">The sequence shown here is derived from an EMBL/GenBank/DDBJ whole genome shotgun (WGS) entry which is preliminary data.</text>
</comment>
<dbReference type="EMBL" id="JBHSKN010000004">
    <property type="protein sequence ID" value="MFC5239171.1"/>
    <property type="molecule type" value="Genomic_DNA"/>
</dbReference>
<dbReference type="RefSeq" id="WP_344561094.1">
    <property type="nucleotide sequence ID" value="NZ_BAAATG010000021.1"/>
</dbReference>
<name>A0ABW0DKD9_9ACTN</name>
<evidence type="ECO:0000313" key="1">
    <source>
        <dbReference type="EMBL" id="MFC5239171.1"/>
    </source>
</evidence>